<organism evidence="1 2">
    <name type="scientific">Bosea vaviloviae</name>
    <dbReference type="NCBI Taxonomy" id="1526658"/>
    <lineage>
        <taxon>Bacteria</taxon>
        <taxon>Pseudomonadati</taxon>
        <taxon>Pseudomonadota</taxon>
        <taxon>Alphaproteobacteria</taxon>
        <taxon>Hyphomicrobiales</taxon>
        <taxon>Boseaceae</taxon>
        <taxon>Bosea</taxon>
    </lineage>
</organism>
<dbReference type="SUPFAM" id="SSF52833">
    <property type="entry name" value="Thioredoxin-like"/>
    <property type="match status" value="1"/>
</dbReference>
<dbReference type="EMBL" id="LGSZ01000057">
    <property type="protein sequence ID" value="KPH77807.1"/>
    <property type="molecule type" value="Genomic_DNA"/>
</dbReference>
<sequence length="258" mass="27838">METSMTAAQPLGETDYPQRSEEALAGLIGNGADLFVLAAMDDCVPCTLMRPIVRHLALRLSVALRLAEPATAPGFLECHAVERFPELLFFRNGNLLERRAGFHDFDDLNLFMRGVLGGSGEPAETAPDIAFRSLVDEAQAAVDAMMEPASAALAPFMAAAGAKLQALDARLGSVGEMTVDEANRLRRAEQVRIYAPFQDRIDALRHVQARAMRLYEEMTYQAVWACAASPSESTPTFVCSPDGSVCSFVAVVQGETAP</sequence>
<gene>
    <name evidence="1" type="ORF">AE618_21755</name>
</gene>
<proteinExistence type="predicted"/>
<reference evidence="1 2" key="1">
    <citation type="submission" date="2015-07" db="EMBL/GenBank/DDBJ databases">
        <title>Whole genome sequencing of Bosea vaviloviae isolated from cave pool.</title>
        <authorList>
            <person name="Tan N.E.H."/>
            <person name="Lee Y.P."/>
            <person name="Gan H.M."/>
            <person name="Barton H."/>
            <person name="Savka M.A."/>
        </authorList>
    </citation>
    <scope>NUCLEOTIDE SEQUENCE [LARGE SCALE GENOMIC DNA]</scope>
    <source>
        <strain evidence="1 2">SD260</strain>
    </source>
</reference>
<keyword evidence="2" id="KW-1185">Reference proteome</keyword>
<dbReference type="Gene3D" id="3.40.30.10">
    <property type="entry name" value="Glutaredoxin"/>
    <property type="match status" value="1"/>
</dbReference>
<accession>A0A0N1F1Y9</accession>
<dbReference type="InterPro" id="IPR036249">
    <property type="entry name" value="Thioredoxin-like_sf"/>
</dbReference>
<evidence type="ECO:0008006" key="3">
    <source>
        <dbReference type="Google" id="ProtNLM"/>
    </source>
</evidence>
<evidence type="ECO:0000313" key="1">
    <source>
        <dbReference type="EMBL" id="KPH77807.1"/>
    </source>
</evidence>
<evidence type="ECO:0000313" key="2">
    <source>
        <dbReference type="Proteomes" id="UP000037822"/>
    </source>
</evidence>
<dbReference type="Proteomes" id="UP000037822">
    <property type="component" value="Unassembled WGS sequence"/>
</dbReference>
<protein>
    <recommendedName>
        <fullName evidence="3">Thioredoxin domain-containing protein</fullName>
    </recommendedName>
</protein>
<name>A0A0N1F1Y9_9HYPH</name>
<dbReference type="AlphaFoldDB" id="A0A0N1F1Y9"/>
<comment type="caution">
    <text evidence="1">The sequence shown here is derived from an EMBL/GenBank/DDBJ whole genome shotgun (WGS) entry which is preliminary data.</text>
</comment>
<dbReference type="PATRIC" id="fig|1526658.3.peg.3024"/>